<name>A0A2S9Y4B8_9BACT</name>
<evidence type="ECO:0000313" key="2">
    <source>
        <dbReference type="Proteomes" id="UP000238823"/>
    </source>
</evidence>
<reference evidence="1 2" key="1">
    <citation type="submission" date="2018-03" db="EMBL/GenBank/DDBJ databases">
        <title>Draft Genome Sequences of the Obligatory Marine Myxobacteria Enhygromyxa salina SWB007.</title>
        <authorList>
            <person name="Poehlein A."/>
            <person name="Moghaddam J.A."/>
            <person name="Harms H."/>
            <person name="Alanjari M."/>
            <person name="Koenig G.M."/>
            <person name="Daniel R."/>
            <person name="Schaeberle T.F."/>
        </authorList>
    </citation>
    <scope>NUCLEOTIDE SEQUENCE [LARGE SCALE GENOMIC DNA]</scope>
    <source>
        <strain evidence="1 2">SWB007</strain>
    </source>
</reference>
<proteinExistence type="predicted"/>
<dbReference type="Proteomes" id="UP000238823">
    <property type="component" value="Unassembled WGS sequence"/>
</dbReference>
<comment type="caution">
    <text evidence="1">The sequence shown here is derived from an EMBL/GenBank/DDBJ whole genome shotgun (WGS) entry which is preliminary data.</text>
</comment>
<dbReference type="AlphaFoldDB" id="A0A2S9Y4B8"/>
<dbReference type="EMBL" id="PVNL01000119">
    <property type="protein sequence ID" value="PRP99944.1"/>
    <property type="molecule type" value="Genomic_DNA"/>
</dbReference>
<sequence length="262" mass="28936">MPIVTRKVETNTEGYREVSVEFRAARATKLNARGVPRRTGRIRCPMLDASRTELSYGHKALPRTDKQALARWARALGLGPGSVKSIAYLSGPWYMGLYNVVRGDFDEDRVNAGLIVRLKRGVDTGILSTGHFDQLALNKLVWSIQPSLNGTMIDDTFLHGPTAARLYVNNDSMPAIMAHNIMNAESPRSGVGPTMSKFEMRQLLLGVLGQDIARDPARPGKTTRALSVRDMHDFYKYCVFPVPIEESLQAAGLIDVPVAIEI</sequence>
<protein>
    <submittedName>
        <fullName evidence="1">Uncharacterized protein</fullName>
    </submittedName>
</protein>
<accession>A0A2S9Y4B8</accession>
<organism evidence="1 2">
    <name type="scientific">Enhygromyxa salina</name>
    <dbReference type="NCBI Taxonomy" id="215803"/>
    <lineage>
        <taxon>Bacteria</taxon>
        <taxon>Pseudomonadati</taxon>
        <taxon>Myxococcota</taxon>
        <taxon>Polyangia</taxon>
        <taxon>Nannocystales</taxon>
        <taxon>Nannocystaceae</taxon>
        <taxon>Enhygromyxa</taxon>
    </lineage>
</organism>
<gene>
    <name evidence="1" type="ORF">ENSA7_61610</name>
</gene>
<evidence type="ECO:0000313" key="1">
    <source>
        <dbReference type="EMBL" id="PRP99944.1"/>
    </source>
</evidence>